<evidence type="ECO:0000259" key="3">
    <source>
        <dbReference type="Pfam" id="PF01205"/>
    </source>
</evidence>
<dbReference type="InterPro" id="IPR015269">
    <property type="entry name" value="UPF0029_Impact_C"/>
</dbReference>
<dbReference type="NCBIfam" id="TIGR00257">
    <property type="entry name" value="IMPACT_YIGZ"/>
    <property type="match status" value="1"/>
</dbReference>
<dbReference type="SUPFAM" id="SSF54211">
    <property type="entry name" value="Ribosomal protein S5 domain 2-like"/>
    <property type="match status" value="1"/>
</dbReference>
<dbReference type="InterPro" id="IPR015796">
    <property type="entry name" value="Impact_YigZ-like"/>
</dbReference>
<evidence type="ECO:0000313" key="5">
    <source>
        <dbReference type="EMBL" id="MDQ0189374.1"/>
    </source>
</evidence>
<evidence type="ECO:0000259" key="4">
    <source>
        <dbReference type="Pfam" id="PF09186"/>
    </source>
</evidence>
<gene>
    <name evidence="5" type="ORF">J2S03_001206</name>
</gene>
<dbReference type="InterPro" id="IPR001498">
    <property type="entry name" value="Impact_N"/>
</dbReference>
<dbReference type="Gene3D" id="3.30.230.30">
    <property type="entry name" value="Impact, N-terminal domain"/>
    <property type="match status" value="1"/>
</dbReference>
<dbReference type="Pfam" id="PF09186">
    <property type="entry name" value="DUF1949"/>
    <property type="match status" value="1"/>
</dbReference>
<feature type="region of interest" description="Disordered" evidence="2">
    <location>
        <begin position="1"/>
        <end position="32"/>
    </location>
</feature>
<dbReference type="Pfam" id="PF01205">
    <property type="entry name" value="Impact_N"/>
    <property type="match status" value="1"/>
</dbReference>
<comment type="similarity">
    <text evidence="1">Belongs to the IMPACT family.</text>
</comment>
<feature type="domain" description="UPF0029" evidence="4">
    <location>
        <begin position="167"/>
        <end position="222"/>
    </location>
</feature>
<dbReference type="InterPro" id="IPR036956">
    <property type="entry name" value="Impact_N_sf"/>
</dbReference>
<feature type="domain" description="Impact N-terminal" evidence="3">
    <location>
        <begin position="45"/>
        <end position="150"/>
    </location>
</feature>
<dbReference type="InterPro" id="IPR023582">
    <property type="entry name" value="Impact"/>
</dbReference>
<accession>A0ABT9XGE0</accession>
<dbReference type="Gene3D" id="3.30.70.240">
    <property type="match status" value="1"/>
</dbReference>
<comment type="caution">
    <text evidence="5">The sequence shown here is derived from an EMBL/GenBank/DDBJ whole genome shotgun (WGS) entry which is preliminary data.</text>
</comment>
<dbReference type="PANTHER" id="PTHR16301">
    <property type="entry name" value="IMPACT-RELATED"/>
    <property type="match status" value="1"/>
</dbReference>
<sequence>MARHKGESDRLGAAEHNEAPLTDGTERDGGPWLVETRVEEERIIKKSRFIGLLVPVDSVEAAETVLSEVREAHKTANHNCYAYRIGIDGVPIERFSDDGEPSGTAGRPMLEVLRRRDLHNVIAVVTRYFGGTLLGASGLVHAYQDTTLAAVGAATLLRCVRMHAAEVTCDYGAYGRLEHALAEIGYHMTDRVFGADVSFRVYVPEGQADGFAARIADLTSGQALVEIPAARWMGMRPDGTFVVLAET</sequence>
<evidence type="ECO:0000313" key="6">
    <source>
        <dbReference type="Proteomes" id="UP001232973"/>
    </source>
</evidence>
<dbReference type="PANTHER" id="PTHR16301:SF20">
    <property type="entry name" value="IMPACT FAMILY MEMBER YIGZ"/>
    <property type="match status" value="1"/>
</dbReference>
<name>A0ABT9XGE0_9BACL</name>
<evidence type="ECO:0000256" key="1">
    <source>
        <dbReference type="ARBA" id="ARBA00007665"/>
    </source>
</evidence>
<dbReference type="Proteomes" id="UP001232973">
    <property type="component" value="Unassembled WGS sequence"/>
</dbReference>
<proteinExistence type="inferred from homology"/>
<keyword evidence="6" id="KW-1185">Reference proteome</keyword>
<dbReference type="RefSeq" id="WP_274457036.1">
    <property type="nucleotide sequence ID" value="NZ_CP067097.1"/>
</dbReference>
<dbReference type="SUPFAM" id="SSF54980">
    <property type="entry name" value="EF-G C-terminal domain-like"/>
    <property type="match status" value="1"/>
</dbReference>
<reference evidence="5 6" key="1">
    <citation type="submission" date="2023-07" db="EMBL/GenBank/DDBJ databases">
        <title>Genomic Encyclopedia of Type Strains, Phase IV (KMG-IV): sequencing the most valuable type-strain genomes for metagenomic binning, comparative biology and taxonomic classification.</title>
        <authorList>
            <person name="Goeker M."/>
        </authorList>
    </citation>
    <scope>NUCLEOTIDE SEQUENCE [LARGE SCALE GENOMIC DNA]</scope>
    <source>
        <strain evidence="5 6">DSM 4006</strain>
    </source>
</reference>
<dbReference type="InterPro" id="IPR020569">
    <property type="entry name" value="UPF0029_Impact_CS"/>
</dbReference>
<dbReference type="EMBL" id="JAUSTP010000007">
    <property type="protein sequence ID" value="MDQ0189374.1"/>
    <property type="molecule type" value="Genomic_DNA"/>
</dbReference>
<feature type="compositionally biased region" description="Basic and acidic residues" evidence="2">
    <location>
        <begin position="1"/>
        <end position="29"/>
    </location>
</feature>
<organism evidence="5 6">
    <name type="scientific">Alicyclobacillus cycloheptanicus</name>
    <dbReference type="NCBI Taxonomy" id="1457"/>
    <lineage>
        <taxon>Bacteria</taxon>
        <taxon>Bacillati</taxon>
        <taxon>Bacillota</taxon>
        <taxon>Bacilli</taxon>
        <taxon>Bacillales</taxon>
        <taxon>Alicyclobacillaceae</taxon>
        <taxon>Alicyclobacillus</taxon>
    </lineage>
</organism>
<dbReference type="InterPro" id="IPR035647">
    <property type="entry name" value="EFG_III/V"/>
</dbReference>
<evidence type="ECO:0000256" key="2">
    <source>
        <dbReference type="SAM" id="MobiDB-lite"/>
    </source>
</evidence>
<dbReference type="InterPro" id="IPR020568">
    <property type="entry name" value="Ribosomal_Su5_D2-typ_SF"/>
</dbReference>
<protein>
    <submittedName>
        <fullName evidence="5">YigZ family protein</fullName>
    </submittedName>
</protein>
<dbReference type="PROSITE" id="PS00910">
    <property type="entry name" value="UPF0029"/>
    <property type="match status" value="1"/>
</dbReference>